<dbReference type="Pfam" id="PF13424">
    <property type="entry name" value="TPR_12"/>
    <property type="match status" value="2"/>
</dbReference>
<dbReference type="EMBL" id="CAJNOW010009638">
    <property type="protein sequence ID" value="CAF1568113.1"/>
    <property type="molecule type" value="Genomic_DNA"/>
</dbReference>
<dbReference type="EMBL" id="CAJNOV010001678">
    <property type="protein sequence ID" value="CAF1074554.1"/>
    <property type="molecule type" value="Genomic_DNA"/>
</dbReference>
<feature type="repeat" description="TPR" evidence="3">
    <location>
        <begin position="454"/>
        <end position="487"/>
    </location>
</feature>
<evidence type="ECO:0000313" key="6">
    <source>
        <dbReference type="Proteomes" id="UP000663855"/>
    </source>
</evidence>
<feature type="repeat" description="TPR" evidence="3">
    <location>
        <begin position="580"/>
        <end position="613"/>
    </location>
</feature>
<dbReference type="SUPFAM" id="SSF48452">
    <property type="entry name" value="TPR-like"/>
    <property type="match status" value="1"/>
</dbReference>
<proteinExistence type="predicted"/>
<dbReference type="PANTHER" id="PTHR45641:SF19">
    <property type="entry name" value="NEPHROCYSTIN-3"/>
    <property type="match status" value="1"/>
</dbReference>
<reference evidence="4" key="1">
    <citation type="submission" date="2021-02" db="EMBL/GenBank/DDBJ databases">
        <authorList>
            <person name="Nowell W R."/>
        </authorList>
    </citation>
    <scope>NUCLEOTIDE SEQUENCE</scope>
</reference>
<comment type="caution">
    <text evidence="4">The sequence shown here is derived from an EMBL/GenBank/DDBJ whole genome shotgun (WGS) entry which is preliminary data.</text>
</comment>
<organism evidence="4 6">
    <name type="scientific">Rotaria magnacalcarata</name>
    <dbReference type="NCBI Taxonomy" id="392030"/>
    <lineage>
        <taxon>Eukaryota</taxon>
        <taxon>Metazoa</taxon>
        <taxon>Spiralia</taxon>
        <taxon>Gnathifera</taxon>
        <taxon>Rotifera</taxon>
        <taxon>Eurotatoria</taxon>
        <taxon>Bdelloidea</taxon>
        <taxon>Philodinida</taxon>
        <taxon>Philodinidae</taxon>
        <taxon>Rotaria</taxon>
    </lineage>
</organism>
<evidence type="ECO:0000313" key="5">
    <source>
        <dbReference type="EMBL" id="CAF1568113.1"/>
    </source>
</evidence>
<dbReference type="InterPro" id="IPR019734">
    <property type="entry name" value="TPR_rpt"/>
</dbReference>
<dbReference type="Gene3D" id="1.25.40.10">
    <property type="entry name" value="Tetratricopeptide repeat domain"/>
    <property type="match status" value="3"/>
</dbReference>
<dbReference type="Proteomes" id="UP000663855">
    <property type="component" value="Unassembled WGS sequence"/>
</dbReference>
<accession>A0A814M571</accession>
<evidence type="ECO:0000256" key="2">
    <source>
        <dbReference type="ARBA" id="ARBA00022803"/>
    </source>
</evidence>
<dbReference type="PROSITE" id="PS50293">
    <property type="entry name" value="TPR_REGION"/>
    <property type="match status" value="1"/>
</dbReference>
<keyword evidence="1" id="KW-0677">Repeat</keyword>
<evidence type="ECO:0000313" key="4">
    <source>
        <dbReference type="EMBL" id="CAF1074554.1"/>
    </source>
</evidence>
<dbReference type="PROSITE" id="PS50005">
    <property type="entry name" value="TPR"/>
    <property type="match status" value="2"/>
</dbReference>
<dbReference type="OrthoDB" id="19588at2759"/>
<keyword evidence="2 3" id="KW-0802">TPR repeat</keyword>
<dbReference type="InterPro" id="IPR011990">
    <property type="entry name" value="TPR-like_helical_dom_sf"/>
</dbReference>
<dbReference type="Proteomes" id="UP000663834">
    <property type="component" value="Unassembled WGS sequence"/>
</dbReference>
<protein>
    <submittedName>
        <fullName evidence="4">Uncharacterized protein</fullName>
    </submittedName>
</protein>
<dbReference type="SMART" id="SM00028">
    <property type="entry name" value="TPR"/>
    <property type="match status" value="3"/>
</dbReference>
<dbReference type="AlphaFoldDB" id="A0A814M571"/>
<gene>
    <name evidence="4" type="ORF">CJN711_LOCUS5895</name>
    <name evidence="5" type="ORF">KQP761_LOCUS18918</name>
</gene>
<evidence type="ECO:0000256" key="1">
    <source>
        <dbReference type="ARBA" id="ARBA00022737"/>
    </source>
</evidence>
<evidence type="ECO:0000256" key="3">
    <source>
        <dbReference type="PROSITE-ProRule" id="PRU00339"/>
    </source>
</evidence>
<name>A0A814M571_9BILA</name>
<sequence length="636" mass="72416">MASNDSGSGIRLVAFDDQQKLTAPIRNATSEPVTLFQELSPCISFIEQQTKEKKIVILITTVLEDNLLQTFESLAPIEAILISSTIEIDIDTLPTKVIDVYYQPENLLRSLTELLDAIEMRINVGSFLFNHQTDASDNLSFYFYNLWKNDVENPKSTKKSLIDQARLIFSSNNQIKGSIQQFESSYKPNVTLTWLDRQRYPFPYHVLISNALRSHNKEILSLTRCFIDDLTKQMKPATTISNCKQVYLGTKISMNLIEQFEQRVKTDIVAFQCFLRVTQSRANALVEATQPSRRRNWANVLFKIDMNDALCASSTEAIIIDMATPFKILCVTRSTGANNTQQLLTIIKLSALNKNERDKLFQEFIQQQEKLGRTINDLLRRMGTDISDDEALADEYKARGEWSQAADSFARITDPNVRVLNKYGCLLQEHLYNPSNALRCHQQALLKANDREHAETLVHLGVVYKSMTQHAESFKVYSQALEWFENEEKRDPTMIACCLIGLGTAHWSLQKLPEALECMEKALAIREHEVKPKNELDIATCVGNISNILHDQGDIERSLSYAIRTADLLSKCGKDDTRFAAALNNLGAIYRTKGDFVKAREYFERALKSLPDEKHPYRRSALANITALETIEKMKK</sequence>
<dbReference type="PANTHER" id="PTHR45641">
    <property type="entry name" value="TETRATRICOPEPTIDE REPEAT PROTEIN (AFU_ORTHOLOGUE AFUA_6G03870)"/>
    <property type="match status" value="1"/>
</dbReference>